<proteinExistence type="predicted"/>
<evidence type="ECO:0000256" key="1">
    <source>
        <dbReference type="SAM" id="MobiDB-lite"/>
    </source>
</evidence>
<dbReference type="AlphaFoldDB" id="B3Q238"/>
<sequence>MASDAVRESIFISHATPEDNAFTLWLGNRLDAMGYDVWADIFRLKGGDNWEVVLEDAIRHRAGKVLVVSNPVSIAKQGVRNEISIALTTGKGIKDDSFVIPLRTAEYESSFQMVHAQRVDFMGGWAQGLRDLIETLEGAGIPRRGASERSRIWREISLRDGQSVVETGEKLISNWLRVKALPRDLRIYDFAGGISIGAKDRAIKSCPLPVVPLGRGFLTFASPPALHEHFGDSLPMSIAGIVETEEFLTRGAPGYRIDANDARRHVVDLMRQGFDRRLGQAGLQATEMASGRYMWWPDKNAAGVEQKAFSWKDGLSGRRQLVGQSKARNVFWHYGVSAWPATAPFRHFRLSGHVIFTVDGRSTVGDAKRMHTMRRTMCKSWRNDRWRDLMLAYLGWLVGDATELSIDMGGDAFMALEVPPVQFDVSFGLEAEATAAEEHEDEETGDILASSDDEAGFDDENDFDIPGDEE</sequence>
<geneLocation type="plasmid" evidence="3 4">
    <name>pB</name>
</geneLocation>
<reference evidence="3 4" key="1">
    <citation type="submission" date="2008-04" db="EMBL/GenBank/DDBJ databases">
        <title>Genome diversity and DNA divergence of Rhizobium etli.</title>
        <authorList>
            <person name="Gonzalez V."/>
            <person name="Acosta J.L."/>
            <person name="Santamaria R.I."/>
            <person name="Bustos P."/>
            <person name="Hernandez-Gonzalez I.L."/>
            <person name="Fernandez J.L."/>
            <person name="Diaz R."/>
            <person name="Flores M."/>
            <person name="Mora J."/>
            <person name="Palacios R."/>
            <person name="Davila G."/>
        </authorList>
    </citation>
    <scope>NUCLEOTIDE SEQUENCE [LARGE SCALE GENOMIC DNA]</scope>
    <source>
        <strain evidence="4">CIAT 652</strain>
        <plasmid evidence="4">Plasmid pB</plasmid>
    </source>
</reference>
<evidence type="ECO:0000259" key="2">
    <source>
        <dbReference type="Pfam" id="PF13676"/>
    </source>
</evidence>
<evidence type="ECO:0000313" key="3">
    <source>
        <dbReference type="EMBL" id="ACE93744.1"/>
    </source>
</evidence>
<keyword evidence="3" id="KW-0614">Plasmid</keyword>
<dbReference type="EMBL" id="CP001076">
    <property type="protein sequence ID" value="ACE93744.1"/>
    <property type="molecule type" value="Genomic_DNA"/>
</dbReference>
<name>B3Q238_RHIE6</name>
<dbReference type="KEGG" id="rec:RHECIAT_PB0000019"/>
<protein>
    <submittedName>
        <fullName evidence="3">Hypothetical conserved protein</fullName>
    </submittedName>
</protein>
<dbReference type="HOGENOM" id="CLU_028733_0_0_5"/>
<dbReference type="InterPro" id="IPR000157">
    <property type="entry name" value="TIR_dom"/>
</dbReference>
<dbReference type="InterPro" id="IPR035897">
    <property type="entry name" value="Toll_tir_struct_dom_sf"/>
</dbReference>
<dbReference type="Pfam" id="PF13676">
    <property type="entry name" value="TIR_2"/>
    <property type="match status" value="1"/>
</dbReference>
<dbReference type="Proteomes" id="UP000008817">
    <property type="component" value="Plasmid pB"/>
</dbReference>
<dbReference type="Gene3D" id="3.40.50.10140">
    <property type="entry name" value="Toll/interleukin-1 receptor homology (TIR) domain"/>
    <property type="match status" value="1"/>
</dbReference>
<dbReference type="SUPFAM" id="SSF52200">
    <property type="entry name" value="Toll/Interleukin receptor TIR domain"/>
    <property type="match status" value="1"/>
</dbReference>
<feature type="region of interest" description="Disordered" evidence="1">
    <location>
        <begin position="433"/>
        <end position="470"/>
    </location>
</feature>
<accession>B3Q238</accession>
<feature type="compositionally biased region" description="Acidic residues" evidence="1">
    <location>
        <begin position="438"/>
        <end position="470"/>
    </location>
</feature>
<organism evidence="3 4">
    <name type="scientific">Rhizobium etli (strain CIAT 652)</name>
    <dbReference type="NCBI Taxonomy" id="491916"/>
    <lineage>
        <taxon>Bacteria</taxon>
        <taxon>Pseudomonadati</taxon>
        <taxon>Pseudomonadota</taxon>
        <taxon>Alphaproteobacteria</taxon>
        <taxon>Hyphomicrobiales</taxon>
        <taxon>Rhizobiaceae</taxon>
        <taxon>Rhizobium/Agrobacterium group</taxon>
        <taxon>Rhizobium</taxon>
    </lineage>
</organism>
<feature type="domain" description="TIR" evidence="2">
    <location>
        <begin position="10"/>
        <end position="132"/>
    </location>
</feature>
<gene>
    <name evidence="3" type="ordered locus">RHECIAT_PB0000019</name>
</gene>
<dbReference type="GO" id="GO:0007165">
    <property type="term" value="P:signal transduction"/>
    <property type="evidence" value="ECO:0007669"/>
    <property type="project" value="InterPro"/>
</dbReference>
<evidence type="ECO:0000313" key="4">
    <source>
        <dbReference type="Proteomes" id="UP000008817"/>
    </source>
</evidence>